<sequence>PTSQVRPEQEFVQLRSDRLFLPRELLCQGPVVRVLLSKEAQAELGGERMVEWVVLQVIWVQMETLAPCDFVCVSSSEAPRVAGMVVYPLVHLSSIQFRRLGQPHDPRSQISTLYVHTVDSVYSPLLSLPFVSCDVPSWLLSSAL</sequence>
<organism evidence="1 2">
    <name type="scientific">Rhizoctonia solani</name>
    <dbReference type="NCBI Taxonomy" id="456999"/>
    <lineage>
        <taxon>Eukaryota</taxon>
        <taxon>Fungi</taxon>
        <taxon>Dikarya</taxon>
        <taxon>Basidiomycota</taxon>
        <taxon>Agaricomycotina</taxon>
        <taxon>Agaricomycetes</taxon>
        <taxon>Cantharellales</taxon>
        <taxon>Ceratobasidiaceae</taxon>
        <taxon>Rhizoctonia</taxon>
    </lineage>
</organism>
<reference evidence="1" key="1">
    <citation type="submission" date="2021-01" db="EMBL/GenBank/DDBJ databases">
        <authorList>
            <person name="Kaushik A."/>
        </authorList>
    </citation>
    <scope>NUCLEOTIDE SEQUENCE</scope>
    <source>
        <strain evidence="1">AG1-1C</strain>
    </source>
</reference>
<dbReference type="Proteomes" id="UP000663846">
    <property type="component" value="Unassembled WGS sequence"/>
</dbReference>
<protein>
    <submittedName>
        <fullName evidence="1">Uncharacterized protein</fullName>
    </submittedName>
</protein>
<accession>A0A8H2X077</accession>
<dbReference type="EMBL" id="CAJMWS010000311">
    <property type="protein sequence ID" value="CAE6409022.1"/>
    <property type="molecule type" value="Genomic_DNA"/>
</dbReference>
<evidence type="ECO:0000313" key="2">
    <source>
        <dbReference type="Proteomes" id="UP000663846"/>
    </source>
</evidence>
<comment type="caution">
    <text evidence="1">The sequence shown here is derived from an EMBL/GenBank/DDBJ whole genome shotgun (WGS) entry which is preliminary data.</text>
</comment>
<proteinExistence type="predicted"/>
<feature type="non-terminal residue" evidence="1">
    <location>
        <position position="1"/>
    </location>
</feature>
<name>A0A8H2X077_9AGAM</name>
<evidence type="ECO:0000313" key="1">
    <source>
        <dbReference type="EMBL" id="CAE6409022.1"/>
    </source>
</evidence>
<dbReference type="AlphaFoldDB" id="A0A8H2X077"/>
<gene>
    <name evidence="1" type="ORF">RDB_LOCUS65723</name>
</gene>